<gene>
    <name evidence="7" type="ORF">KC729_01525</name>
</gene>
<evidence type="ECO:0000259" key="6">
    <source>
        <dbReference type="PROSITE" id="PS50045"/>
    </source>
</evidence>
<evidence type="ECO:0000313" key="7">
    <source>
        <dbReference type="EMBL" id="MCA9726330.1"/>
    </source>
</evidence>
<keyword evidence="2" id="KW-0067">ATP-binding</keyword>
<dbReference type="SUPFAM" id="SSF46689">
    <property type="entry name" value="Homeodomain-like"/>
    <property type="match status" value="1"/>
</dbReference>
<dbReference type="Proteomes" id="UP000697710">
    <property type="component" value="Unassembled WGS sequence"/>
</dbReference>
<dbReference type="PROSITE" id="PS50045">
    <property type="entry name" value="SIGMA54_INTERACT_4"/>
    <property type="match status" value="1"/>
</dbReference>
<dbReference type="InterPro" id="IPR009057">
    <property type="entry name" value="Homeodomain-like_sf"/>
</dbReference>
<dbReference type="InterPro" id="IPR058031">
    <property type="entry name" value="AAA_lid_NorR"/>
</dbReference>
<dbReference type="GO" id="GO:0043565">
    <property type="term" value="F:sequence-specific DNA binding"/>
    <property type="evidence" value="ECO:0007669"/>
    <property type="project" value="InterPro"/>
</dbReference>
<dbReference type="CDD" id="cd00009">
    <property type="entry name" value="AAA"/>
    <property type="match status" value="1"/>
</dbReference>
<dbReference type="InterPro" id="IPR027417">
    <property type="entry name" value="P-loop_NTPase"/>
</dbReference>
<comment type="caution">
    <text evidence="7">The sequence shown here is derived from an EMBL/GenBank/DDBJ whole genome shotgun (WGS) entry which is preliminary data.</text>
</comment>
<keyword evidence="3" id="KW-0805">Transcription regulation</keyword>
<organism evidence="7 8">
    <name type="scientific">Eiseniibacteriota bacterium</name>
    <dbReference type="NCBI Taxonomy" id="2212470"/>
    <lineage>
        <taxon>Bacteria</taxon>
        <taxon>Candidatus Eiseniibacteriota</taxon>
    </lineage>
</organism>
<dbReference type="GO" id="GO:0005524">
    <property type="term" value="F:ATP binding"/>
    <property type="evidence" value="ECO:0007669"/>
    <property type="project" value="UniProtKB-KW"/>
</dbReference>
<dbReference type="AlphaFoldDB" id="A0A956LV80"/>
<dbReference type="Gene3D" id="3.40.50.300">
    <property type="entry name" value="P-loop containing nucleotide triphosphate hydrolases"/>
    <property type="match status" value="1"/>
</dbReference>
<dbReference type="Pfam" id="PF25601">
    <property type="entry name" value="AAA_lid_14"/>
    <property type="match status" value="1"/>
</dbReference>
<dbReference type="SMART" id="SM00382">
    <property type="entry name" value="AAA"/>
    <property type="match status" value="1"/>
</dbReference>
<evidence type="ECO:0000256" key="1">
    <source>
        <dbReference type="ARBA" id="ARBA00022741"/>
    </source>
</evidence>
<dbReference type="InterPro" id="IPR025944">
    <property type="entry name" value="Sigma_54_int_dom_CS"/>
</dbReference>
<evidence type="ECO:0000256" key="4">
    <source>
        <dbReference type="ARBA" id="ARBA00023125"/>
    </source>
</evidence>
<dbReference type="FunFam" id="3.40.50.300:FF:000006">
    <property type="entry name" value="DNA-binding transcriptional regulator NtrC"/>
    <property type="match status" value="1"/>
</dbReference>
<keyword evidence="4" id="KW-0238">DNA-binding</keyword>
<dbReference type="InterPro" id="IPR002078">
    <property type="entry name" value="Sigma_54_int"/>
</dbReference>
<dbReference type="PRINTS" id="PR01590">
    <property type="entry name" value="HTHFIS"/>
</dbReference>
<dbReference type="InterPro" id="IPR002197">
    <property type="entry name" value="HTH_Fis"/>
</dbReference>
<accession>A0A956LV80</accession>
<evidence type="ECO:0000313" key="8">
    <source>
        <dbReference type="Proteomes" id="UP000697710"/>
    </source>
</evidence>
<proteinExistence type="predicted"/>
<keyword evidence="5" id="KW-0804">Transcription</keyword>
<dbReference type="InterPro" id="IPR025662">
    <property type="entry name" value="Sigma_54_int_dom_ATP-bd_1"/>
</dbReference>
<dbReference type="PANTHER" id="PTHR32071">
    <property type="entry name" value="TRANSCRIPTIONAL REGULATORY PROTEIN"/>
    <property type="match status" value="1"/>
</dbReference>
<evidence type="ECO:0000256" key="2">
    <source>
        <dbReference type="ARBA" id="ARBA00022840"/>
    </source>
</evidence>
<dbReference type="InterPro" id="IPR025943">
    <property type="entry name" value="Sigma_54_int_dom_ATP-bd_2"/>
</dbReference>
<dbReference type="PROSITE" id="PS00688">
    <property type="entry name" value="SIGMA54_INTERACT_3"/>
    <property type="match status" value="1"/>
</dbReference>
<dbReference type="EMBL" id="JAGQHR010000020">
    <property type="protein sequence ID" value="MCA9726330.1"/>
    <property type="molecule type" value="Genomic_DNA"/>
</dbReference>
<reference evidence="7" key="2">
    <citation type="journal article" date="2021" name="Microbiome">
        <title>Successional dynamics and alternative stable states in a saline activated sludge microbial community over 9 years.</title>
        <authorList>
            <person name="Wang Y."/>
            <person name="Ye J."/>
            <person name="Ju F."/>
            <person name="Liu L."/>
            <person name="Boyd J.A."/>
            <person name="Deng Y."/>
            <person name="Parks D.H."/>
            <person name="Jiang X."/>
            <person name="Yin X."/>
            <person name="Woodcroft B.J."/>
            <person name="Tyson G.W."/>
            <person name="Hugenholtz P."/>
            <person name="Polz M.F."/>
            <person name="Zhang T."/>
        </authorList>
    </citation>
    <scope>NUCLEOTIDE SEQUENCE</scope>
    <source>
        <strain evidence="7">HKST-UBA01</strain>
    </source>
</reference>
<dbReference type="SUPFAM" id="SSF52540">
    <property type="entry name" value="P-loop containing nucleoside triphosphate hydrolases"/>
    <property type="match status" value="1"/>
</dbReference>
<dbReference type="PROSITE" id="PS00675">
    <property type="entry name" value="SIGMA54_INTERACT_1"/>
    <property type="match status" value="1"/>
</dbReference>
<dbReference type="PROSITE" id="PS00676">
    <property type="entry name" value="SIGMA54_INTERACT_2"/>
    <property type="match status" value="1"/>
</dbReference>
<evidence type="ECO:0000256" key="3">
    <source>
        <dbReference type="ARBA" id="ARBA00023015"/>
    </source>
</evidence>
<dbReference type="Gene3D" id="1.10.8.60">
    <property type="match status" value="1"/>
</dbReference>
<sequence>MAQNSSVTGSDPAARLRSWREQALALARERKWREATAMQRALVSAHDGRAPKQEMRDRYRLLRWQLSLGAWRDAIEEIEALYPRLTRRRAASGPAAGWLFLARAVAQFQIGWGPRSRRSLAMVLRVARRGDSVALLRSALVLAVAFEQLRRGAAARTEMLERRRRRLGGVGDARCDLGTRLFECDDESVFVREILQDPQRVTLLRLPLPRAGFAWSRLVELVLGPQRLREWLHGTPDGSAPEILDAWLAHSEADPTETVPPWLAPRLARELERAASELDAVRRQRIFEAVANLSSRFTEPWSRAELLAASSDLSLWCVEDGGGPRAARQVARARAELGLAAGLFRQIGLERRAQECEDRWLRLIRTSEPSAEPNAADAAVLRQVVPAGSTRRVSLETIRRRSEAAGFVTADVRVLRDLSRLILLAPSPLPVLILGESGTGKEVVARAIHRWSTRPGDCIAIHCGAIPRDLLESELFGHARGAFTGAAGEKPGLVEAADGGTLFLDEIGEMGMDAQMKMLRVLESGEVRRVGDLRARRVLVRLVAATHRDLDGAVREGRFRLDLLHRIRGITITLPPLRERRGDIPRLIERFLFEVRAQGAVQISDGALAKLLGYPWPGNVRELRATTLRAAYFAQALGESRIGPELIDFPGEESQWEAHELPGPTIPATDAVSVEDVARTGLDTVLERLERRLILQALEENGWNRTRTAERLGGLSRTTLLSKMKRLGIEAAPSA</sequence>
<dbReference type="PANTHER" id="PTHR32071:SF100">
    <property type="entry name" value="RESPONSE REGULATOR PROTEIN PILR"/>
    <property type="match status" value="1"/>
</dbReference>
<reference evidence="7" key="1">
    <citation type="submission" date="2020-04" db="EMBL/GenBank/DDBJ databases">
        <authorList>
            <person name="Zhang T."/>
        </authorList>
    </citation>
    <scope>NUCLEOTIDE SEQUENCE</scope>
    <source>
        <strain evidence="7">HKST-UBA01</strain>
    </source>
</reference>
<feature type="domain" description="Sigma-54 factor interaction" evidence="6">
    <location>
        <begin position="404"/>
        <end position="632"/>
    </location>
</feature>
<name>A0A956LV80_UNCEI</name>
<dbReference type="GO" id="GO:0006355">
    <property type="term" value="P:regulation of DNA-templated transcription"/>
    <property type="evidence" value="ECO:0007669"/>
    <property type="project" value="InterPro"/>
</dbReference>
<dbReference type="InterPro" id="IPR003593">
    <property type="entry name" value="AAA+_ATPase"/>
</dbReference>
<dbReference type="Pfam" id="PF02954">
    <property type="entry name" value="HTH_8"/>
    <property type="match status" value="1"/>
</dbReference>
<evidence type="ECO:0000256" key="5">
    <source>
        <dbReference type="ARBA" id="ARBA00023163"/>
    </source>
</evidence>
<dbReference type="Gene3D" id="1.10.10.60">
    <property type="entry name" value="Homeodomain-like"/>
    <property type="match status" value="1"/>
</dbReference>
<keyword evidence="1" id="KW-0547">Nucleotide-binding</keyword>
<dbReference type="Pfam" id="PF00158">
    <property type="entry name" value="Sigma54_activat"/>
    <property type="match status" value="1"/>
</dbReference>
<protein>
    <submittedName>
        <fullName evidence="7">Sigma-54-dependent Fis family transcriptional regulator</fullName>
    </submittedName>
</protein>